<dbReference type="GO" id="GO:0005774">
    <property type="term" value="C:vacuolar membrane"/>
    <property type="evidence" value="ECO:0007669"/>
    <property type="project" value="TreeGrafter"/>
</dbReference>
<evidence type="ECO:0000256" key="1">
    <source>
        <dbReference type="ARBA" id="ARBA00004141"/>
    </source>
</evidence>
<dbReference type="AlphaFoldDB" id="A0AAE0C4K6"/>
<comment type="subcellular location">
    <subcellularLocation>
        <location evidence="1">Membrane</location>
        <topology evidence="1">Multi-pass membrane protein</topology>
    </subcellularLocation>
</comment>
<keyword evidence="2" id="KW-0813">Transport</keyword>
<dbReference type="GO" id="GO:0015179">
    <property type="term" value="F:L-amino acid transmembrane transporter activity"/>
    <property type="evidence" value="ECO:0007669"/>
    <property type="project" value="TreeGrafter"/>
</dbReference>
<feature type="transmembrane region" description="Helical" evidence="8">
    <location>
        <begin position="88"/>
        <end position="109"/>
    </location>
</feature>
<dbReference type="PANTHER" id="PTHR22950:SF692">
    <property type="entry name" value="TRANSMEMBRANE AMINO ACID TRANSPORTER FAMILY PROTEIN"/>
    <property type="match status" value="1"/>
</dbReference>
<dbReference type="Pfam" id="PF01490">
    <property type="entry name" value="Aa_trans"/>
    <property type="match status" value="1"/>
</dbReference>
<keyword evidence="3 8" id="KW-0812">Transmembrane</keyword>
<organism evidence="10 11">
    <name type="scientific">Cymbomonas tetramitiformis</name>
    <dbReference type="NCBI Taxonomy" id="36881"/>
    <lineage>
        <taxon>Eukaryota</taxon>
        <taxon>Viridiplantae</taxon>
        <taxon>Chlorophyta</taxon>
        <taxon>Pyramimonadophyceae</taxon>
        <taxon>Pyramimonadales</taxon>
        <taxon>Pyramimonadaceae</taxon>
        <taxon>Cymbomonas</taxon>
    </lineage>
</organism>
<gene>
    <name evidence="10" type="ORF">CYMTET_42209</name>
</gene>
<evidence type="ECO:0000256" key="3">
    <source>
        <dbReference type="ARBA" id="ARBA00022692"/>
    </source>
</evidence>
<proteinExistence type="inferred from homology"/>
<evidence type="ECO:0000256" key="7">
    <source>
        <dbReference type="ARBA" id="ARBA00049662"/>
    </source>
</evidence>
<name>A0AAE0C4K6_9CHLO</name>
<evidence type="ECO:0000256" key="2">
    <source>
        <dbReference type="ARBA" id="ARBA00022448"/>
    </source>
</evidence>
<dbReference type="EMBL" id="LGRX02028220">
    <property type="protein sequence ID" value="KAK3248321.1"/>
    <property type="molecule type" value="Genomic_DNA"/>
</dbReference>
<comment type="caution">
    <text evidence="10">The sequence shown here is derived from an EMBL/GenBank/DDBJ whole genome shotgun (WGS) entry which is preliminary data.</text>
</comment>
<accession>A0AAE0C4K6</accession>
<protein>
    <recommendedName>
        <fullName evidence="9">Amino acid transporter transmembrane domain-containing protein</fullName>
    </recommendedName>
</protein>
<feature type="domain" description="Amino acid transporter transmembrane" evidence="9">
    <location>
        <begin position="2"/>
        <end position="354"/>
    </location>
</feature>
<keyword evidence="5 8" id="KW-1133">Transmembrane helix</keyword>
<sequence>MLALLCGVTNYTGKLIARCQDHPCSVDSKFGPTKKCNPLQTFEDIGESAFGDAGRYFITFVLYTELLGTCGLYFILAGDHLALLFPDYFSPAMFMAITAACILPTTWLADLSALSSIGLVGALSSIALTGVVVYTFLNGGVSDGFAETALVVPETLPLTFGLTSFVFAGHAVFPNIYASMEDKERFPEILDKSYAVVGTAVMLIGTAGYLMYGDQAAEEVTFNLPTGILATTATALIVVNPFAKFALTLSPVARGLERAAGFDIAGSGGKRAGALAARSGLVLGTLYFATSVPCFGIVMALIGSFTTLVVSVIFPSACYLKLYGDELEQSEIYLNYFVVLLGFVCAVSGTAAAVLSLASA</sequence>
<reference evidence="10 11" key="1">
    <citation type="journal article" date="2015" name="Genome Biol. Evol.">
        <title>Comparative Genomics of a Bacterivorous Green Alga Reveals Evolutionary Causalities and Consequences of Phago-Mixotrophic Mode of Nutrition.</title>
        <authorList>
            <person name="Burns J.A."/>
            <person name="Paasch A."/>
            <person name="Narechania A."/>
            <person name="Kim E."/>
        </authorList>
    </citation>
    <scope>NUCLEOTIDE SEQUENCE [LARGE SCALE GENOMIC DNA]</scope>
    <source>
        <strain evidence="10 11">PLY_AMNH</strain>
    </source>
</reference>
<feature type="transmembrane region" description="Helical" evidence="8">
    <location>
        <begin position="194"/>
        <end position="212"/>
    </location>
</feature>
<evidence type="ECO:0000256" key="8">
    <source>
        <dbReference type="SAM" id="Phobius"/>
    </source>
</evidence>
<feature type="transmembrane region" description="Helical" evidence="8">
    <location>
        <begin position="224"/>
        <end position="243"/>
    </location>
</feature>
<keyword evidence="11" id="KW-1185">Reference proteome</keyword>
<feature type="transmembrane region" description="Helical" evidence="8">
    <location>
        <begin position="56"/>
        <end position="76"/>
    </location>
</feature>
<evidence type="ECO:0000256" key="4">
    <source>
        <dbReference type="ARBA" id="ARBA00022970"/>
    </source>
</evidence>
<evidence type="ECO:0000313" key="10">
    <source>
        <dbReference type="EMBL" id="KAK3248321.1"/>
    </source>
</evidence>
<comment type="similarity">
    <text evidence="7">Belongs to the amino acid/polyamine transporter 2 family. Amino acid/auxin permease (AAAP) (TC 2.A.18.5) subfamily.</text>
</comment>
<dbReference type="Proteomes" id="UP001190700">
    <property type="component" value="Unassembled WGS sequence"/>
</dbReference>
<evidence type="ECO:0000256" key="6">
    <source>
        <dbReference type="ARBA" id="ARBA00023136"/>
    </source>
</evidence>
<evidence type="ECO:0000256" key="5">
    <source>
        <dbReference type="ARBA" id="ARBA00022989"/>
    </source>
</evidence>
<feature type="transmembrane region" description="Helical" evidence="8">
    <location>
        <begin position="156"/>
        <end position="173"/>
    </location>
</feature>
<feature type="transmembrane region" description="Helical" evidence="8">
    <location>
        <begin position="116"/>
        <end position="136"/>
    </location>
</feature>
<dbReference type="PANTHER" id="PTHR22950">
    <property type="entry name" value="AMINO ACID TRANSPORTER"/>
    <property type="match status" value="1"/>
</dbReference>
<keyword evidence="6 8" id="KW-0472">Membrane</keyword>
<keyword evidence="4" id="KW-0029">Amino-acid transport</keyword>
<feature type="transmembrane region" description="Helical" evidence="8">
    <location>
        <begin position="334"/>
        <end position="358"/>
    </location>
</feature>
<feature type="transmembrane region" description="Helical" evidence="8">
    <location>
        <begin position="281"/>
        <end position="314"/>
    </location>
</feature>
<evidence type="ECO:0000313" key="11">
    <source>
        <dbReference type="Proteomes" id="UP001190700"/>
    </source>
</evidence>
<evidence type="ECO:0000259" key="9">
    <source>
        <dbReference type="Pfam" id="PF01490"/>
    </source>
</evidence>
<dbReference type="InterPro" id="IPR013057">
    <property type="entry name" value="AA_transpt_TM"/>
</dbReference>